<feature type="region of interest" description="Disordered" evidence="1">
    <location>
        <begin position="81"/>
        <end position="111"/>
    </location>
</feature>
<keyword evidence="4" id="KW-1185">Reference proteome</keyword>
<dbReference type="Proteomes" id="UP000680116">
    <property type="component" value="Chromosome"/>
</dbReference>
<sequence>MSLVHAASPSVAEHVLRYALAVGATLVLLIPEARASHALLGWLPLWLLAMPLAGWIAVRVLGARGAVEAAGVRAAAPATARMQALPATRRKGPQARRRPRRNDLGGLGRAA</sequence>
<feature type="transmembrane region" description="Helical" evidence="2">
    <location>
        <begin position="45"/>
        <end position="63"/>
    </location>
</feature>
<evidence type="ECO:0000256" key="1">
    <source>
        <dbReference type="SAM" id="MobiDB-lite"/>
    </source>
</evidence>
<proteinExistence type="predicted"/>
<accession>A0ABM8UI48</accession>
<feature type="compositionally biased region" description="Basic residues" evidence="1">
    <location>
        <begin position="88"/>
        <end position="100"/>
    </location>
</feature>
<name>A0ABM8UI48_9GAMM</name>
<evidence type="ECO:0000256" key="2">
    <source>
        <dbReference type="SAM" id="Phobius"/>
    </source>
</evidence>
<dbReference type="EMBL" id="OU015430">
    <property type="protein sequence ID" value="CAG4977535.1"/>
    <property type="molecule type" value="Genomic_DNA"/>
</dbReference>
<dbReference type="RefSeq" id="WP_215218918.1">
    <property type="nucleotide sequence ID" value="NZ_OU015430.1"/>
</dbReference>
<evidence type="ECO:0000313" key="4">
    <source>
        <dbReference type="Proteomes" id="UP000680116"/>
    </source>
</evidence>
<organism evidence="3 4">
    <name type="scientific">Novilysobacter luteus</name>
    <dbReference type="NCBI Taxonomy" id="2822368"/>
    <lineage>
        <taxon>Bacteria</taxon>
        <taxon>Pseudomonadati</taxon>
        <taxon>Pseudomonadota</taxon>
        <taxon>Gammaproteobacteria</taxon>
        <taxon>Lysobacterales</taxon>
        <taxon>Lysobacteraceae</taxon>
        <taxon>Novilysobacter</taxon>
    </lineage>
</organism>
<keyword evidence="2" id="KW-0812">Transmembrane</keyword>
<gene>
    <name evidence="3" type="ORF">LYB30171_02427</name>
</gene>
<protein>
    <submittedName>
        <fullName evidence="3">Uncharacterized protein</fullName>
    </submittedName>
</protein>
<keyword evidence="2" id="KW-0472">Membrane</keyword>
<keyword evidence="2" id="KW-1133">Transmembrane helix</keyword>
<reference evidence="3 4" key="1">
    <citation type="submission" date="2021-04" db="EMBL/GenBank/DDBJ databases">
        <authorList>
            <person name="Rodrigo-Torres L."/>
            <person name="Arahal R. D."/>
            <person name="Lucena T."/>
        </authorList>
    </citation>
    <scope>NUCLEOTIDE SEQUENCE [LARGE SCALE GENOMIC DNA]</scope>
    <source>
        <strain evidence="3 4">CECT 30171</strain>
    </source>
</reference>
<evidence type="ECO:0000313" key="3">
    <source>
        <dbReference type="EMBL" id="CAG4977535.1"/>
    </source>
</evidence>